<feature type="transmembrane region" description="Helical" evidence="10">
    <location>
        <begin position="122"/>
        <end position="139"/>
    </location>
</feature>
<feature type="transmembrane region" description="Helical" evidence="10">
    <location>
        <begin position="221"/>
        <end position="242"/>
    </location>
</feature>
<dbReference type="InterPro" id="IPR039261">
    <property type="entry name" value="FNR_nucleotide-bd"/>
</dbReference>
<evidence type="ECO:0000259" key="11">
    <source>
        <dbReference type="Pfam" id="PF01794"/>
    </source>
</evidence>
<evidence type="ECO:0000256" key="8">
    <source>
        <dbReference type="ARBA" id="ARBA00023136"/>
    </source>
</evidence>
<dbReference type="Gene3D" id="3.40.50.80">
    <property type="entry name" value="Nucleotide-binding domain of ferredoxin-NADP reductase (FNR) module"/>
    <property type="match status" value="1"/>
</dbReference>
<evidence type="ECO:0000256" key="9">
    <source>
        <dbReference type="SAM" id="MobiDB-lite"/>
    </source>
</evidence>
<dbReference type="SFLD" id="SFLDS00052">
    <property type="entry name" value="Ferric_Reductase_Domain"/>
    <property type="match status" value="1"/>
</dbReference>
<dbReference type="PANTHER" id="PTHR32361:SF9">
    <property type="entry name" value="FERRIC REDUCTASE TRANSMEMBRANE COMPONENT 3-RELATED"/>
    <property type="match status" value="1"/>
</dbReference>
<dbReference type="Pfam" id="PF01794">
    <property type="entry name" value="Ferric_reduct"/>
    <property type="match status" value="1"/>
</dbReference>
<evidence type="ECO:0000256" key="6">
    <source>
        <dbReference type="ARBA" id="ARBA00023002"/>
    </source>
</evidence>
<keyword evidence="4" id="KW-0249">Electron transport</keyword>
<feature type="transmembrane region" description="Helical" evidence="10">
    <location>
        <begin position="160"/>
        <end position="180"/>
    </location>
</feature>
<keyword evidence="6" id="KW-0560">Oxidoreductase</keyword>
<keyword evidence="8 10" id="KW-0472">Membrane</keyword>
<evidence type="ECO:0000259" key="13">
    <source>
        <dbReference type="Pfam" id="PF08030"/>
    </source>
</evidence>
<keyword evidence="5 10" id="KW-1133">Transmembrane helix</keyword>
<dbReference type="Proteomes" id="UP001163105">
    <property type="component" value="Unassembled WGS sequence"/>
</dbReference>
<keyword evidence="7" id="KW-0406">Ion transport</keyword>
<dbReference type="InterPro" id="IPR013130">
    <property type="entry name" value="Fe3_Rdtase_TM_dom"/>
</dbReference>
<dbReference type="Pfam" id="PF08022">
    <property type="entry name" value="FAD_binding_8"/>
    <property type="match status" value="1"/>
</dbReference>
<comment type="caution">
    <text evidence="14">The sequence shown here is derived from an EMBL/GenBank/DDBJ whole genome shotgun (WGS) entry which is preliminary data.</text>
</comment>
<feature type="compositionally biased region" description="Polar residues" evidence="9">
    <location>
        <begin position="482"/>
        <end position="492"/>
    </location>
</feature>
<dbReference type="PANTHER" id="PTHR32361">
    <property type="entry name" value="FERRIC/CUPRIC REDUCTASE TRANSMEMBRANE COMPONENT"/>
    <property type="match status" value="1"/>
</dbReference>
<dbReference type="InterPro" id="IPR013112">
    <property type="entry name" value="FAD-bd_8"/>
</dbReference>
<evidence type="ECO:0000256" key="2">
    <source>
        <dbReference type="ARBA" id="ARBA00022448"/>
    </source>
</evidence>
<feature type="domain" description="Ferric oxidoreductase" evidence="11">
    <location>
        <begin position="122"/>
        <end position="236"/>
    </location>
</feature>
<dbReference type="GO" id="GO:0015677">
    <property type="term" value="P:copper ion import"/>
    <property type="evidence" value="ECO:0007669"/>
    <property type="project" value="TreeGrafter"/>
</dbReference>
<dbReference type="GO" id="GO:0000293">
    <property type="term" value="F:ferric-chelate reductase activity"/>
    <property type="evidence" value="ECO:0007669"/>
    <property type="project" value="UniProtKB-ARBA"/>
</dbReference>
<dbReference type="SFLD" id="SFLDG01168">
    <property type="entry name" value="Ferric_reductase_subgroup_(FRE"/>
    <property type="match status" value="1"/>
</dbReference>
<dbReference type="GO" id="GO:0006826">
    <property type="term" value="P:iron ion transport"/>
    <property type="evidence" value="ECO:0007669"/>
    <property type="project" value="TreeGrafter"/>
</dbReference>
<gene>
    <name evidence="14" type="ORF">O9K51_04562</name>
</gene>
<evidence type="ECO:0000259" key="12">
    <source>
        <dbReference type="Pfam" id="PF08022"/>
    </source>
</evidence>
<evidence type="ECO:0000256" key="5">
    <source>
        <dbReference type="ARBA" id="ARBA00022989"/>
    </source>
</evidence>
<feature type="compositionally biased region" description="Basic and acidic residues" evidence="9">
    <location>
        <begin position="493"/>
        <end position="502"/>
    </location>
</feature>
<dbReference type="Pfam" id="PF08030">
    <property type="entry name" value="NAD_binding_6"/>
    <property type="match status" value="1"/>
</dbReference>
<accession>A0AB34FV88</accession>
<dbReference type="InterPro" id="IPR051410">
    <property type="entry name" value="Ferric/Cupric_Reductase"/>
</dbReference>
<reference evidence="14" key="1">
    <citation type="submission" date="2023-01" db="EMBL/GenBank/DDBJ databases">
        <title>The growth and conidiation of Purpureocillium lavendulum are regulated by nitrogen source and histone H3K14 acetylation.</title>
        <authorList>
            <person name="Tang P."/>
            <person name="Han J."/>
            <person name="Zhang C."/>
            <person name="Tang P."/>
            <person name="Qi F."/>
            <person name="Zhang K."/>
            <person name="Liang L."/>
        </authorList>
    </citation>
    <scope>NUCLEOTIDE SEQUENCE</scope>
    <source>
        <strain evidence="14">YMF1.00683</strain>
    </source>
</reference>
<dbReference type="SUPFAM" id="SSF52343">
    <property type="entry name" value="Ferredoxin reductase-like, C-terminal NADP-linked domain"/>
    <property type="match status" value="1"/>
</dbReference>
<protein>
    <submittedName>
        <fullName evidence="14">Ferric reductase-like transmembrane component</fullName>
    </submittedName>
</protein>
<dbReference type="InterPro" id="IPR013121">
    <property type="entry name" value="Fe_red_NAD-bd_6"/>
</dbReference>
<feature type="transmembrane region" description="Helical" evidence="10">
    <location>
        <begin position="80"/>
        <end position="102"/>
    </location>
</feature>
<dbReference type="EMBL" id="JAQHRD010000003">
    <property type="protein sequence ID" value="KAJ6443383.1"/>
    <property type="molecule type" value="Genomic_DNA"/>
</dbReference>
<evidence type="ECO:0000256" key="3">
    <source>
        <dbReference type="ARBA" id="ARBA00022692"/>
    </source>
</evidence>
<feature type="transmembrane region" description="Helical" evidence="10">
    <location>
        <begin position="248"/>
        <end position="265"/>
    </location>
</feature>
<evidence type="ECO:0000256" key="7">
    <source>
        <dbReference type="ARBA" id="ARBA00023065"/>
    </source>
</evidence>
<keyword evidence="15" id="KW-1185">Reference proteome</keyword>
<sequence length="576" mass="63544">MGFDFFGSASRKRKAYWKRDLATSRALIALGKDTEAYALADSVFKQAGEHGLESLRREARRIKSKCAKGRKIRSVSIRSFPGLPSVGHAGLVSLYVAINIIVTFTNIDNKNLGMITNIAARTAWLAVANLIVLIVLALKNTPLAFLTAWSYERLNVLHQVAGYTTIIHVIIHASCYSAYFVQDGRSERLLAVGEIYGMVAGLSFVIIGFAGAVLRRWWYELFYYVHVSFWALGIVMVGFHQPEFGKKVIVMTLVAAGLWVMDRLIRLTRLALYSVNNSVTLTPLPNGATRVTLVKPPACAVSGKHCFLWLPKIRTCETHPFTIAATDPVEFVVTSHDGFTRDLHRYAVSHPGVTLRASVEGTYGKIPDPAAYDTVVLVAGGSGASFTFGMALNMLRKLQAEDIKNIVFVWVVRHHEYLEWYTDHLITLGSESRVDTKLFVTRKSLSQPTSPLATSPATEIGIKEISELAMSHAGRLHKSAPKVQSQSSTNSLRSEKSQRSDTNDAPMRISGIPILYERPDVSAIIHQAIDGTPAQKHALVLGCGPHGLMKQVRNTTAECIRTKGPSVELHCEQFGW</sequence>
<proteinExistence type="predicted"/>
<dbReference type="CDD" id="cd06186">
    <property type="entry name" value="NOX_Duox_like_FAD_NADP"/>
    <property type="match status" value="1"/>
</dbReference>
<evidence type="ECO:0000313" key="15">
    <source>
        <dbReference type="Proteomes" id="UP001163105"/>
    </source>
</evidence>
<keyword evidence="2" id="KW-0813">Transport</keyword>
<dbReference type="GO" id="GO:0005886">
    <property type="term" value="C:plasma membrane"/>
    <property type="evidence" value="ECO:0007669"/>
    <property type="project" value="TreeGrafter"/>
</dbReference>
<organism evidence="14 15">
    <name type="scientific">Purpureocillium lavendulum</name>
    <dbReference type="NCBI Taxonomy" id="1247861"/>
    <lineage>
        <taxon>Eukaryota</taxon>
        <taxon>Fungi</taxon>
        <taxon>Dikarya</taxon>
        <taxon>Ascomycota</taxon>
        <taxon>Pezizomycotina</taxon>
        <taxon>Sordariomycetes</taxon>
        <taxon>Hypocreomycetidae</taxon>
        <taxon>Hypocreales</taxon>
        <taxon>Ophiocordycipitaceae</taxon>
        <taxon>Purpureocillium</taxon>
    </lineage>
</organism>
<feature type="domain" description="FAD-binding 8" evidence="12">
    <location>
        <begin position="283"/>
        <end position="364"/>
    </location>
</feature>
<evidence type="ECO:0000256" key="10">
    <source>
        <dbReference type="SAM" id="Phobius"/>
    </source>
</evidence>
<evidence type="ECO:0000313" key="14">
    <source>
        <dbReference type="EMBL" id="KAJ6443383.1"/>
    </source>
</evidence>
<name>A0AB34FV88_9HYPO</name>
<feature type="transmembrane region" description="Helical" evidence="10">
    <location>
        <begin position="195"/>
        <end position="214"/>
    </location>
</feature>
<feature type="region of interest" description="Disordered" evidence="9">
    <location>
        <begin position="476"/>
        <end position="507"/>
    </location>
</feature>
<evidence type="ECO:0000256" key="4">
    <source>
        <dbReference type="ARBA" id="ARBA00022982"/>
    </source>
</evidence>
<keyword evidence="3 10" id="KW-0812">Transmembrane</keyword>
<comment type="subcellular location">
    <subcellularLocation>
        <location evidence="1">Membrane</location>
        <topology evidence="1">Multi-pass membrane protein</topology>
    </subcellularLocation>
</comment>
<feature type="domain" description="Ferric reductase NAD binding" evidence="13">
    <location>
        <begin position="372"/>
        <end position="556"/>
    </location>
</feature>
<dbReference type="AlphaFoldDB" id="A0AB34FV88"/>
<dbReference type="GO" id="GO:0006879">
    <property type="term" value="P:intracellular iron ion homeostasis"/>
    <property type="evidence" value="ECO:0007669"/>
    <property type="project" value="TreeGrafter"/>
</dbReference>
<evidence type="ECO:0000256" key="1">
    <source>
        <dbReference type="ARBA" id="ARBA00004141"/>
    </source>
</evidence>